<keyword evidence="6 8" id="KW-1133">Transmembrane helix</keyword>
<evidence type="ECO:0000256" key="7">
    <source>
        <dbReference type="ARBA" id="ARBA00023136"/>
    </source>
</evidence>
<keyword evidence="7 8" id="KW-0472">Membrane</keyword>
<evidence type="ECO:0000256" key="6">
    <source>
        <dbReference type="ARBA" id="ARBA00022989"/>
    </source>
</evidence>
<dbReference type="Pfam" id="PF10034">
    <property type="entry name" value="Dpy19"/>
    <property type="match status" value="1"/>
</dbReference>
<keyword evidence="9" id="KW-0732">Signal</keyword>
<evidence type="ECO:0000256" key="4">
    <source>
        <dbReference type="ARBA" id="ARBA00022679"/>
    </source>
</evidence>
<gene>
    <name evidence="10" type="ORF">PXEA_LOCUS15280</name>
</gene>
<evidence type="ECO:0000256" key="3">
    <source>
        <dbReference type="ARBA" id="ARBA00022676"/>
    </source>
</evidence>
<proteinExistence type="inferred from homology"/>
<organism evidence="10 11">
    <name type="scientific">Protopolystoma xenopodis</name>
    <dbReference type="NCBI Taxonomy" id="117903"/>
    <lineage>
        <taxon>Eukaryota</taxon>
        <taxon>Metazoa</taxon>
        <taxon>Spiralia</taxon>
        <taxon>Lophotrochozoa</taxon>
        <taxon>Platyhelminthes</taxon>
        <taxon>Monogenea</taxon>
        <taxon>Polyopisthocotylea</taxon>
        <taxon>Polystomatidea</taxon>
        <taxon>Polystomatidae</taxon>
        <taxon>Protopolystoma</taxon>
    </lineage>
</organism>
<reference evidence="10" key="1">
    <citation type="submission" date="2018-11" db="EMBL/GenBank/DDBJ databases">
        <authorList>
            <consortium name="Pathogen Informatics"/>
        </authorList>
    </citation>
    <scope>NUCLEOTIDE SEQUENCE</scope>
</reference>
<feature type="chain" id="PRO_5018681147" evidence="9">
    <location>
        <begin position="16"/>
        <end position="131"/>
    </location>
</feature>
<keyword evidence="4" id="KW-0808">Transferase</keyword>
<evidence type="ECO:0000256" key="2">
    <source>
        <dbReference type="ARBA" id="ARBA00008744"/>
    </source>
</evidence>
<keyword evidence="5 8" id="KW-0812">Transmembrane</keyword>
<dbReference type="GO" id="GO:0016020">
    <property type="term" value="C:membrane"/>
    <property type="evidence" value="ECO:0007669"/>
    <property type="project" value="UniProtKB-SubCell"/>
</dbReference>
<dbReference type="GO" id="GO:0016757">
    <property type="term" value="F:glycosyltransferase activity"/>
    <property type="evidence" value="ECO:0007669"/>
    <property type="project" value="UniProtKB-KW"/>
</dbReference>
<sequence length="131" mass="14898">MQTLAFCLLSGMVMRLKLFSTPQLCLSYALLVRRVDLLFLKYSYCEELKKTSIYSSPKSTDYKKDVKRSKSGACFKGRSCYPGSLSNKLGWTANLCSWSKQILTIRRFAICLGVALLILMFTHGYANIQVR</sequence>
<evidence type="ECO:0000313" key="11">
    <source>
        <dbReference type="Proteomes" id="UP000784294"/>
    </source>
</evidence>
<evidence type="ECO:0000256" key="1">
    <source>
        <dbReference type="ARBA" id="ARBA00004141"/>
    </source>
</evidence>
<dbReference type="Proteomes" id="UP000784294">
    <property type="component" value="Unassembled WGS sequence"/>
</dbReference>
<evidence type="ECO:0000313" key="10">
    <source>
        <dbReference type="EMBL" id="VEL21840.1"/>
    </source>
</evidence>
<keyword evidence="3" id="KW-0328">Glycosyltransferase</keyword>
<comment type="caution">
    <text evidence="10">The sequence shown here is derived from an EMBL/GenBank/DDBJ whole genome shotgun (WGS) entry which is preliminary data.</text>
</comment>
<protein>
    <submittedName>
        <fullName evidence="10">Uncharacterized protein</fullName>
    </submittedName>
</protein>
<evidence type="ECO:0000256" key="5">
    <source>
        <dbReference type="ARBA" id="ARBA00022692"/>
    </source>
</evidence>
<feature type="signal peptide" evidence="9">
    <location>
        <begin position="1"/>
        <end position="15"/>
    </location>
</feature>
<dbReference type="AlphaFoldDB" id="A0A3S5BWM1"/>
<accession>A0A3S5BWM1</accession>
<keyword evidence="11" id="KW-1185">Reference proteome</keyword>
<comment type="similarity">
    <text evidence="2">Belongs to the dpy-19 family.</text>
</comment>
<feature type="transmembrane region" description="Helical" evidence="8">
    <location>
        <begin position="105"/>
        <end position="126"/>
    </location>
</feature>
<dbReference type="InterPro" id="IPR018732">
    <property type="entry name" value="Dpy-19/Dpy-19-like"/>
</dbReference>
<comment type="subcellular location">
    <subcellularLocation>
        <location evidence="1">Membrane</location>
        <topology evidence="1">Multi-pass membrane protein</topology>
    </subcellularLocation>
</comment>
<evidence type="ECO:0000256" key="9">
    <source>
        <dbReference type="SAM" id="SignalP"/>
    </source>
</evidence>
<name>A0A3S5BWM1_9PLAT</name>
<evidence type="ECO:0000256" key="8">
    <source>
        <dbReference type="SAM" id="Phobius"/>
    </source>
</evidence>
<dbReference type="EMBL" id="CAAALY010053394">
    <property type="protein sequence ID" value="VEL21840.1"/>
    <property type="molecule type" value="Genomic_DNA"/>
</dbReference>